<sequence>MADKSNHKAKVRERILDEAAAALRAAGTEGLSVAGLMKRAGLTHGGFYAHFENRDDLVAHAIGRMFQDSASMLARFVGEKPNLDGLVDHYLSEQAMRRHDRGCPLPWLAGEAPRMPPAARERFQQGIGAMTGAIAAALEKQGKDPGRAAHLASSAVAEMVGALALARALGDGDQALATLAAARASVKDRLSA</sequence>
<keyword evidence="3" id="KW-0804">Transcription</keyword>
<evidence type="ECO:0000259" key="5">
    <source>
        <dbReference type="PROSITE" id="PS50977"/>
    </source>
</evidence>
<keyword evidence="1" id="KW-0805">Transcription regulation</keyword>
<dbReference type="RefSeq" id="WP_183627490.1">
    <property type="nucleotide sequence ID" value="NZ_JACIDX010000015.1"/>
</dbReference>
<dbReference type="InterPro" id="IPR009057">
    <property type="entry name" value="Homeodomain-like_sf"/>
</dbReference>
<dbReference type="Pfam" id="PF00440">
    <property type="entry name" value="TetR_N"/>
    <property type="match status" value="1"/>
</dbReference>
<dbReference type="PANTHER" id="PTHR47506:SF7">
    <property type="entry name" value="TRANSCRIPTIONAL REGULATORY PROTEIN"/>
    <property type="match status" value="1"/>
</dbReference>
<dbReference type="Gene3D" id="1.10.10.60">
    <property type="entry name" value="Homeodomain-like"/>
    <property type="match status" value="1"/>
</dbReference>
<dbReference type="GO" id="GO:0003677">
    <property type="term" value="F:DNA binding"/>
    <property type="evidence" value="ECO:0007669"/>
    <property type="project" value="UniProtKB-UniRule"/>
</dbReference>
<evidence type="ECO:0000256" key="2">
    <source>
        <dbReference type="ARBA" id="ARBA00023125"/>
    </source>
</evidence>
<dbReference type="Proteomes" id="UP000548867">
    <property type="component" value="Unassembled WGS sequence"/>
</dbReference>
<name>A0A7W6CHI5_9SPHN</name>
<dbReference type="InterPro" id="IPR054156">
    <property type="entry name" value="YxaF_TetR_C"/>
</dbReference>
<evidence type="ECO:0000256" key="1">
    <source>
        <dbReference type="ARBA" id="ARBA00023015"/>
    </source>
</evidence>
<dbReference type="SUPFAM" id="SSF46689">
    <property type="entry name" value="Homeodomain-like"/>
    <property type="match status" value="1"/>
</dbReference>
<dbReference type="PRINTS" id="PR00455">
    <property type="entry name" value="HTHTETR"/>
</dbReference>
<comment type="caution">
    <text evidence="6">The sequence shown here is derived from an EMBL/GenBank/DDBJ whole genome shotgun (WGS) entry which is preliminary data.</text>
</comment>
<dbReference type="AlphaFoldDB" id="A0A7W6CHI5"/>
<protein>
    <submittedName>
        <fullName evidence="6">TetR/AcrR family transcriptional repressor of nem operon</fullName>
    </submittedName>
</protein>
<keyword evidence="7" id="KW-1185">Reference proteome</keyword>
<organism evidence="6 7">
    <name type="scientific">Novosphingobium sediminicola</name>
    <dbReference type="NCBI Taxonomy" id="563162"/>
    <lineage>
        <taxon>Bacteria</taxon>
        <taxon>Pseudomonadati</taxon>
        <taxon>Pseudomonadota</taxon>
        <taxon>Alphaproteobacteria</taxon>
        <taxon>Sphingomonadales</taxon>
        <taxon>Sphingomonadaceae</taxon>
        <taxon>Novosphingobium</taxon>
    </lineage>
</organism>
<proteinExistence type="predicted"/>
<evidence type="ECO:0000313" key="7">
    <source>
        <dbReference type="Proteomes" id="UP000548867"/>
    </source>
</evidence>
<evidence type="ECO:0000256" key="4">
    <source>
        <dbReference type="PROSITE-ProRule" id="PRU00335"/>
    </source>
</evidence>
<evidence type="ECO:0000313" key="6">
    <source>
        <dbReference type="EMBL" id="MBB3956624.1"/>
    </source>
</evidence>
<dbReference type="PROSITE" id="PS50977">
    <property type="entry name" value="HTH_TETR_2"/>
    <property type="match status" value="1"/>
</dbReference>
<feature type="domain" description="HTH tetR-type" evidence="5">
    <location>
        <begin position="9"/>
        <end position="69"/>
    </location>
</feature>
<feature type="DNA-binding region" description="H-T-H motif" evidence="4">
    <location>
        <begin position="32"/>
        <end position="51"/>
    </location>
</feature>
<dbReference type="SUPFAM" id="SSF48498">
    <property type="entry name" value="Tetracyclin repressor-like, C-terminal domain"/>
    <property type="match status" value="1"/>
</dbReference>
<dbReference type="InterPro" id="IPR036271">
    <property type="entry name" value="Tet_transcr_reg_TetR-rel_C_sf"/>
</dbReference>
<dbReference type="Pfam" id="PF21993">
    <property type="entry name" value="TetR_C_13_2"/>
    <property type="match status" value="1"/>
</dbReference>
<evidence type="ECO:0000256" key="3">
    <source>
        <dbReference type="ARBA" id="ARBA00023163"/>
    </source>
</evidence>
<gene>
    <name evidence="6" type="ORF">GGR38_003590</name>
</gene>
<dbReference type="PANTHER" id="PTHR47506">
    <property type="entry name" value="TRANSCRIPTIONAL REGULATORY PROTEIN"/>
    <property type="match status" value="1"/>
</dbReference>
<accession>A0A7W6CHI5</accession>
<dbReference type="Gene3D" id="1.10.357.10">
    <property type="entry name" value="Tetracycline Repressor, domain 2"/>
    <property type="match status" value="1"/>
</dbReference>
<keyword evidence="2 4" id="KW-0238">DNA-binding</keyword>
<reference evidence="6 7" key="1">
    <citation type="submission" date="2020-08" db="EMBL/GenBank/DDBJ databases">
        <title>Genomic Encyclopedia of Type Strains, Phase IV (KMG-IV): sequencing the most valuable type-strain genomes for metagenomic binning, comparative biology and taxonomic classification.</title>
        <authorList>
            <person name="Goeker M."/>
        </authorList>
    </citation>
    <scope>NUCLEOTIDE SEQUENCE [LARGE SCALE GENOMIC DNA]</scope>
    <source>
        <strain evidence="6 7">DSM 27057</strain>
    </source>
</reference>
<dbReference type="EMBL" id="JACIDX010000015">
    <property type="protein sequence ID" value="MBB3956624.1"/>
    <property type="molecule type" value="Genomic_DNA"/>
</dbReference>
<dbReference type="InterPro" id="IPR001647">
    <property type="entry name" value="HTH_TetR"/>
</dbReference>